<keyword evidence="1" id="KW-1133">Transmembrane helix</keyword>
<keyword evidence="1" id="KW-0472">Membrane</keyword>
<reference evidence="2" key="1">
    <citation type="journal article" date="2021" name="Nat. Commun.">
        <title>Genetic determinants of endophytism in the Arabidopsis root mycobiome.</title>
        <authorList>
            <person name="Mesny F."/>
            <person name="Miyauchi S."/>
            <person name="Thiergart T."/>
            <person name="Pickel B."/>
            <person name="Atanasova L."/>
            <person name="Karlsson M."/>
            <person name="Huettel B."/>
            <person name="Barry K.W."/>
            <person name="Haridas S."/>
            <person name="Chen C."/>
            <person name="Bauer D."/>
            <person name="Andreopoulos W."/>
            <person name="Pangilinan J."/>
            <person name="LaButti K."/>
            <person name="Riley R."/>
            <person name="Lipzen A."/>
            <person name="Clum A."/>
            <person name="Drula E."/>
            <person name="Henrissat B."/>
            <person name="Kohler A."/>
            <person name="Grigoriev I.V."/>
            <person name="Martin F.M."/>
            <person name="Hacquard S."/>
        </authorList>
    </citation>
    <scope>NUCLEOTIDE SEQUENCE</scope>
    <source>
        <strain evidence="2">MPI-CAGE-AT-0021</strain>
    </source>
</reference>
<evidence type="ECO:0000313" key="2">
    <source>
        <dbReference type="EMBL" id="KAH7141192.1"/>
    </source>
</evidence>
<sequence>MGRVARYGCHNRVCVHFLLCIIFHIRFFHLSLLIWMAGMLSNGQTHWWRRSKGLSAVGSDGHCFDISCMGERASPHSAIIESRRCSYSLFLLRALAFCNPCFIFACLLLLLLFASFCTSTCCRLSIHPSTRQGLSNTSNFASSVYNLSDKAYGKRRDGRKSTIYCRSWRCEQRCSMLL</sequence>
<organism evidence="2 3">
    <name type="scientific">Dactylonectria estremocensis</name>
    <dbReference type="NCBI Taxonomy" id="1079267"/>
    <lineage>
        <taxon>Eukaryota</taxon>
        <taxon>Fungi</taxon>
        <taxon>Dikarya</taxon>
        <taxon>Ascomycota</taxon>
        <taxon>Pezizomycotina</taxon>
        <taxon>Sordariomycetes</taxon>
        <taxon>Hypocreomycetidae</taxon>
        <taxon>Hypocreales</taxon>
        <taxon>Nectriaceae</taxon>
        <taxon>Dactylonectria</taxon>
    </lineage>
</organism>
<gene>
    <name evidence="2" type="ORF">B0J13DRAFT_53003</name>
</gene>
<accession>A0A9P9EQ60</accession>
<feature type="transmembrane region" description="Helical" evidence="1">
    <location>
        <begin position="90"/>
        <end position="116"/>
    </location>
</feature>
<dbReference type="AlphaFoldDB" id="A0A9P9EQ60"/>
<dbReference type="Proteomes" id="UP000717696">
    <property type="component" value="Unassembled WGS sequence"/>
</dbReference>
<protein>
    <submittedName>
        <fullName evidence="2">Uncharacterized protein</fullName>
    </submittedName>
</protein>
<evidence type="ECO:0000256" key="1">
    <source>
        <dbReference type="SAM" id="Phobius"/>
    </source>
</evidence>
<evidence type="ECO:0000313" key="3">
    <source>
        <dbReference type="Proteomes" id="UP000717696"/>
    </source>
</evidence>
<keyword evidence="3" id="KW-1185">Reference proteome</keyword>
<keyword evidence="1" id="KW-0812">Transmembrane</keyword>
<dbReference type="EMBL" id="JAGMUU010000012">
    <property type="protein sequence ID" value="KAH7141192.1"/>
    <property type="molecule type" value="Genomic_DNA"/>
</dbReference>
<feature type="transmembrane region" description="Helical" evidence="1">
    <location>
        <begin position="15"/>
        <end position="40"/>
    </location>
</feature>
<proteinExistence type="predicted"/>
<comment type="caution">
    <text evidence="2">The sequence shown here is derived from an EMBL/GenBank/DDBJ whole genome shotgun (WGS) entry which is preliminary data.</text>
</comment>
<name>A0A9P9EQ60_9HYPO</name>